<reference evidence="2" key="1">
    <citation type="submission" date="2023-01" db="EMBL/GenBank/DDBJ databases">
        <title>The chitinases involved in constricting ring structure development in the nematode-trapping fungus Drechslerella dactyloides.</title>
        <authorList>
            <person name="Wang R."/>
            <person name="Zhang L."/>
            <person name="Tang P."/>
            <person name="Li S."/>
            <person name="Liang L."/>
        </authorList>
    </citation>
    <scope>NUCLEOTIDE SEQUENCE</scope>
    <source>
        <strain evidence="2">YMF1.00031</strain>
    </source>
</reference>
<organism evidence="2 3">
    <name type="scientific">Drechslerella dactyloides</name>
    <name type="common">Nematode-trapping fungus</name>
    <name type="synonym">Arthrobotrys dactyloides</name>
    <dbReference type="NCBI Taxonomy" id="74499"/>
    <lineage>
        <taxon>Eukaryota</taxon>
        <taxon>Fungi</taxon>
        <taxon>Dikarya</taxon>
        <taxon>Ascomycota</taxon>
        <taxon>Pezizomycotina</taxon>
        <taxon>Orbiliomycetes</taxon>
        <taxon>Orbiliales</taxon>
        <taxon>Orbiliaceae</taxon>
        <taxon>Drechslerella</taxon>
    </lineage>
</organism>
<feature type="compositionally biased region" description="Polar residues" evidence="1">
    <location>
        <begin position="22"/>
        <end position="33"/>
    </location>
</feature>
<comment type="caution">
    <text evidence="2">The sequence shown here is derived from an EMBL/GenBank/DDBJ whole genome shotgun (WGS) entry which is preliminary data.</text>
</comment>
<evidence type="ECO:0000313" key="3">
    <source>
        <dbReference type="Proteomes" id="UP001221413"/>
    </source>
</evidence>
<dbReference type="EMBL" id="JAQGDS010000001">
    <property type="protein sequence ID" value="KAJ6263953.1"/>
    <property type="molecule type" value="Genomic_DNA"/>
</dbReference>
<dbReference type="Proteomes" id="UP001221413">
    <property type="component" value="Unassembled WGS sequence"/>
</dbReference>
<feature type="compositionally biased region" description="Low complexity" evidence="1">
    <location>
        <begin position="63"/>
        <end position="87"/>
    </location>
</feature>
<name>A0AAD6J3Q5_DREDA</name>
<sequence length="262" mass="29391">MDTENFCTDSSSENVPPVSRAPPSSTHSLGSNTPDHRSASPGTEQGMDYGQNENLSPAENAKSLSPTRPLSVSPLSSPLSQLSRTPSIPDDFKHDIQTSPPAPKQLDYHKIKGNFILNIVHVTPEKASKENVYFQSLQELQEHAEILALTLARGFGIHTGPDTVSDNDFCEIPNPSGWQRRIRNADLPRRFLEANENLVPHMFPATQMETVQYWVFAKGDPDRVLLPFVDHFIYKLTDEMEEGEIEEDSSGRLECWEIWGYL</sequence>
<feature type="compositionally biased region" description="Polar residues" evidence="1">
    <location>
        <begin position="1"/>
        <end position="14"/>
    </location>
</feature>
<gene>
    <name evidence="2" type="ORF">Dda_0090</name>
</gene>
<proteinExistence type="predicted"/>
<dbReference type="AlphaFoldDB" id="A0AAD6J3Q5"/>
<evidence type="ECO:0000256" key="1">
    <source>
        <dbReference type="SAM" id="MobiDB-lite"/>
    </source>
</evidence>
<protein>
    <submittedName>
        <fullName evidence="2">Uncharacterized protein</fullName>
    </submittedName>
</protein>
<feature type="region of interest" description="Disordered" evidence="1">
    <location>
        <begin position="1"/>
        <end position="105"/>
    </location>
</feature>
<keyword evidence="3" id="KW-1185">Reference proteome</keyword>
<accession>A0AAD6J3Q5</accession>
<evidence type="ECO:0000313" key="2">
    <source>
        <dbReference type="EMBL" id="KAJ6263953.1"/>
    </source>
</evidence>